<keyword evidence="2 5" id="KW-0812">Transmembrane</keyword>
<comment type="caution">
    <text evidence="7">The sequence shown here is derived from an EMBL/GenBank/DDBJ whole genome shotgun (WGS) entry which is preliminary data.</text>
</comment>
<dbReference type="SUPFAM" id="SSF103481">
    <property type="entry name" value="Multidrug resistance efflux transporter EmrE"/>
    <property type="match status" value="1"/>
</dbReference>
<evidence type="ECO:0000256" key="4">
    <source>
        <dbReference type="ARBA" id="ARBA00023136"/>
    </source>
</evidence>
<feature type="transmembrane region" description="Helical" evidence="5">
    <location>
        <begin position="31"/>
        <end position="54"/>
    </location>
</feature>
<evidence type="ECO:0000256" key="1">
    <source>
        <dbReference type="ARBA" id="ARBA00004141"/>
    </source>
</evidence>
<evidence type="ECO:0000256" key="3">
    <source>
        <dbReference type="ARBA" id="ARBA00022989"/>
    </source>
</evidence>
<accession>A0ABP1FS52</accession>
<comment type="subcellular location">
    <subcellularLocation>
        <location evidence="1">Membrane</location>
        <topology evidence="1">Multi-pass membrane protein</topology>
    </subcellularLocation>
</comment>
<gene>
    <name evidence="7" type="primary">g3108</name>
    <name evidence="7" type="ORF">VP750_LOCUS2652</name>
</gene>
<dbReference type="Pfam" id="PF03151">
    <property type="entry name" value="TPT"/>
    <property type="match status" value="1"/>
</dbReference>
<organism evidence="7 8">
    <name type="scientific">Coccomyxa viridis</name>
    <dbReference type="NCBI Taxonomy" id="1274662"/>
    <lineage>
        <taxon>Eukaryota</taxon>
        <taxon>Viridiplantae</taxon>
        <taxon>Chlorophyta</taxon>
        <taxon>core chlorophytes</taxon>
        <taxon>Trebouxiophyceae</taxon>
        <taxon>Trebouxiophyceae incertae sedis</taxon>
        <taxon>Coccomyxaceae</taxon>
        <taxon>Coccomyxa</taxon>
    </lineage>
</organism>
<evidence type="ECO:0000313" key="8">
    <source>
        <dbReference type="Proteomes" id="UP001497392"/>
    </source>
</evidence>
<keyword evidence="4 5" id="KW-0472">Membrane</keyword>
<evidence type="ECO:0000256" key="2">
    <source>
        <dbReference type="ARBA" id="ARBA00022692"/>
    </source>
</evidence>
<feature type="transmembrane region" description="Helical" evidence="5">
    <location>
        <begin position="144"/>
        <end position="164"/>
    </location>
</feature>
<dbReference type="EMBL" id="CAXHTA020000004">
    <property type="protein sequence ID" value="CAL5220993.1"/>
    <property type="molecule type" value="Genomic_DNA"/>
</dbReference>
<feature type="transmembrane region" description="Helical" evidence="5">
    <location>
        <begin position="96"/>
        <end position="113"/>
    </location>
</feature>
<keyword evidence="3 5" id="KW-1133">Transmembrane helix</keyword>
<keyword evidence="8" id="KW-1185">Reference proteome</keyword>
<reference evidence="7 8" key="1">
    <citation type="submission" date="2024-06" db="EMBL/GenBank/DDBJ databases">
        <authorList>
            <person name="Kraege A."/>
            <person name="Thomma B."/>
        </authorList>
    </citation>
    <scope>NUCLEOTIDE SEQUENCE [LARGE SCALE GENOMIC DNA]</scope>
</reference>
<feature type="domain" description="Sugar phosphate transporter" evidence="6">
    <location>
        <begin position="22"/>
        <end position="266"/>
    </location>
</feature>
<evidence type="ECO:0000256" key="5">
    <source>
        <dbReference type="SAM" id="Phobius"/>
    </source>
</evidence>
<proteinExistence type="predicted"/>
<feature type="transmembrane region" description="Helical" evidence="5">
    <location>
        <begin position="208"/>
        <end position="231"/>
    </location>
</feature>
<protein>
    <submittedName>
        <fullName evidence="7">G3108 protein</fullName>
    </submittedName>
</protein>
<name>A0ABP1FS52_9CHLO</name>
<dbReference type="InterPro" id="IPR050186">
    <property type="entry name" value="TPT_transporter"/>
</dbReference>
<feature type="transmembrane region" description="Helical" evidence="5">
    <location>
        <begin position="243"/>
        <end position="264"/>
    </location>
</feature>
<dbReference type="PANTHER" id="PTHR11132">
    <property type="entry name" value="SOLUTE CARRIER FAMILY 35"/>
    <property type="match status" value="1"/>
</dbReference>
<evidence type="ECO:0000259" key="6">
    <source>
        <dbReference type="Pfam" id="PF03151"/>
    </source>
</evidence>
<sequence>MDGMQGARKLALDGITIVAFLLLNASLKFPIFLTMVHLTVGFFLLSPFMTLPYFAKQHAPTLKAQWKGITCVGTFKVANIVANNASLVLISLSLNQIIRSGIPIITAILGIVIEHSVPTGFEVLSLIILTLGVVLSIWEGSIAGSPTGICIALASTFCGAAMLSFSGKVLKEKMDVLRLTFYTAPVSVGILVPFFLMTEFKKLVSYGAAESIGVVVSFLLLGGVNAVLYNITHYRLIQITSSTITPVIGMIKVVGIVILSALFLGESSIFTTRQASIPSNPKGGESQYYLDADIWMIRFLHHPS</sequence>
<dbReference type="InterPro" id="IPR037185">
    <property type="entry name" value="EmrE-like"/>
</dbReference>
<evidence type="ECO:0000313" key="7">
    <source>
        <dbReference type="EMBL" id="CAL5220993.1"/>
    </source>
</evidence>
<feature type="transmembrane region" description="Helical" evidence="5">
    <location>
        <begin position="176"/>
        <end position="196"/>
    </location>
</feature>
<dbReference type="Proteomes" id="UP001497392">
    <property type="component" value="Unassembled WGS sequence"/>
</dbReference>
<feature type="transmembrane region" description="Helical" evidence="5">
    <location>
        <begin position="7"/>
        <end position="25"/>
    </location>
</feature>
<feature type="transmembrane region" description="Helical" evidence="5">
    <location>
        <begin position="120"/>
        <end position="138"/>
    </location>
</feature>
<dbReference type="InterPro" id="IPR004853">
    <property type="entry name" value="Sugar_P_trans_dom"/>
</dbReference>